<dbReference type="SUPFAM" id="SSF81301">
    <property type="entry name" value="Nucleotidyltransferase"/>
    <property type="match status" value="1"/>
</dbReference>
<gene>
    <name evidence="2" type="ORF">SAMN02745218_00730</name>
</gene>
<reference evidence="3" key="1">
    <citation type="submission" date="2016-11" db="EMBL/GenBank/DDBJ databases">
        <authorList>
            <person name="Varghese N."/>
            <person name="Submissions S."/>
        </authorList>
    </citation>
    <scope>NUCLEOTIDE SEQUENCE [LARGE SCALE GENOMIC DNA]</scope>
    <source>
        <strain evidence="3">DSM 11792</strain>
    </source>
</reference>
<proteinExistence type="predicted"/>
<keyword evidence="2" id="KW-0808">Transferase</keyword>
<dbReference type="InterPro" id="IPR043519">
    <property type="entry name" value="NT_sf"/>
</dbReference>
<dbReference type="OrthoDB" id="9813766at2"/>
<evidence type="ECO:0000313" key="3">
    <source>
        <dbReference type="Proteomes" id="UP000184196"/>
    </source>
</evidence>
<keyword evidence="3" id="KW-1185">Reference proteome</keyword>
<evidence type="ECO:0000259" key="1">
    <source>
        <dbReference type="Pfam" id="PF01909"/>
    </source>
</evidence>
<dbReference type="RefSeq" id="WP_073163280.1">
    <property type="nucleotide sequence ID" value="NZ_FQUW01000008.1"/>
</dbReference>
<name>A0A1M4VSR6_9FIRM</name>
<dbReference type="AlphaFoldDB" id="A0A1M4VSR6"/>
<dbReference type="Proteomes" id="UP000184196">
    <property type="component" value="Unassembled WGS sequence"/>
</dbReference>
<protein>
    <submittedName>
        <fullName evidence="2">Nucleotidyltransferase domain-containing protein</fullName>
    </submittedName>
</protein>
<dbReference type="GO" id="GO:0016779">
    <property type="term" value="F:nucleotidyltransferase activity"/>
    <property type="evidence" value="ECO:0007669"/>
    <property type="project" value="InterPro"/>
</dbReference>
<dbReference type="Gene3D" id="3.30.460.10">
    <property type="entry name" value="Beta Polymerase, domain 2"/>
    <property type="match status" value="1"/>
</dbReference>
<feature type="domain" description="Polymerase nucleotidyl transferase" evidence="1">
    <location>
        <begin position="28"/>
        <end position="67"/>
    </location>
</feature>
<dbReference type="CDD" id="cd05403">
    <property type="entry name" value="NT_KNTase_like"/>
    <property type="match status" value="1"/>
</dbReference>
<sequence length="85" mass="9344">MRSRSSGSVRIISLDVDRIFKGLQSAARRLRQVDENVLEVSLFGSLAKGRAVPGSDADILIVLKNSPRPPLERVTDFMDFSAAWG</sequence>
<accession>A0A1M4VSR6</accession>
<organism evidence="2 3">
    <name type="scientific">Desulfofundulus australicus DSM 11792</name>
    <dbReference type="NCBI Taxonomy" id="1121425"/>
    <lineage>
        <taxon>Bacteria</taxon>
        <taxon>Bacillati</taxon>
        <taxon>Bacillota</taxon>
        <taxon>Clostridia</taxon>
        <taxon>Eubacteriales</taxon>
        <taxon>Peptococcaceae</taxon>
        <taxon>Desulfofundulus</taxon>
    </lineage>
</organism>
<evidence type="ECO:0000313" key="2">
    <source>
        <dbReference type="EMBL" id="SHE72076.1"/>
    </source>
</evidence>
<dbReference type="InterPro" id="IPR002934">
    <property type="entry name" value="Polymerase_NTP_transf_dom"/>
</dbReference>
<dbReference type="Pfam" id="PF01909">
    <property type="entry name" value="NTP_transf_2"/>
    <property type="match status" value="1"/>
</dbReference>
<dbReference type="EMBL" id="FQUW01000008">
    <property type="protein sequence ID" value="SHE72076.1"/>
    <property type="molecule type" value="Genomic_DNA"/>
</dbReference>